<reference evidence="4" key="1">
    <citation type="submission" date="2017-02" db="UniProtKB">
        <authorList>
            <consortium name="WormBaseParasite"/>
        </authorList>
    </citation>
    <scope>IDENTIFICATION</scope>
</reference>
<feature type="transmembrane region" description="Helical" evidence="2">
    <location>
        <begin position="86"/>
        <end position="115"/>
    </location>
</feature>
<evidence type="ECO:0000256" key="1">
    <source>
        <dbReference type="SAM" id="Coils"/>
    </source>
</evidence>
<keyword evidence="2" id="KW-0812">Transmembrane</keyword>
<evidence type="ECO:0000313" key="4">
    <source>
        <dbReference type="WBParaSite" id="EEL_0000103401-mRNA-1"/>
    </source>
</evidence>
<feature type="coiled-coil region" evidence="1">
    <location>
        <begin position="158"/>
        <end position="189"/>
    </location>
</feature>
<keyword evidence="2" id="KW-0472">Membrane</keyword>
<name>A0A0R3RHT9_9BILA</name>
<dbReference type="InterPro" id="IPR004296">
    <property type="entry name" value="DUF236"/>
</dbReference>
<keyword evidence="2" id="KW-1133">Transmembrane helix</keyword>
<evidence type="ECO:0000256" key="2">
    <source>
        <dbReference type="SAM" id="Phobius"/>
    </source>
</evidence>
<accession>A0A0R3RHT9</accession>
<keyword evidence="1" id="KW-0175">Coiled coil</keyword>
<proteinExistence type="predicted"/>
<organism evidence="3 4">
    <name type="scientific">Elaeophora elaphi</name>
    <dbReference type="NCBI Taxonomy" id="1147741"/>
    <lineage>
        <taxon>Eukaryota</taxon>
        <taxon>Metazoa</taxon>
        <taxon>Ecdysozoa</taxon>
        <taxon>Nematoda</taxon>
        <taxon>Chromadorea</taxon>
        <taxon>Rhabditida</taxon>
        <taxon>Spirurina</taxon>
        <taxon>Spiruromorpha</taxon>
        <taxon>Filarioidea</taxon>
        <taxon>Onchocercidae</taxon>
        <taxon>Elaeophora</taxon>
    </lineage>
</organism>
<dbReference type="Pfam" id="PF03057">
    <property type="entry name" value="DUF236"/>
    <property type="match status" value="1"/>
</dbReference>
<evidence type="ECO:0000313" key="3">
    <source>
        <dbReference type="Proteomes" id="UP000050640"/>
    </source>
</evidence>
<dbReference type="WBParaSite" id="EEL_0000103401-mRNA-1">
    <property type="protein sequence ID" value="EEL_0000103401-mRNA-1"/>
    <property type="gene ID" value="EEL_0000103401"/>
</dbReference>
<protein>
    <submittedName>
        <fullName evidence="4">Uncharacterized protein</fullName>
    </submittedName>
</protein>
<keyword evidence="3" id="KW-1185">Reference proteome</keyword>
<dbReference type="Proteomes" id="UP000050640">
    <property type="component" value="Unplaced"/>
</dbReference>
<dbReference type="AlphaFoldDB" id="A0A0R3RHT9"/>
<dbReference type="STRING" id="1147741.A0A0R3RHT9"/>
<sequence length="272" mass="31161">MPIFQLRSRYINAVEVLIDIIYYLNAIRKKLRKNARSLIGCCMDKKHLFTFIDNFVGAEEINADFKLLAAEEHLSKQLAEAEMKSYATILITSAVVAAFIAFICLIIMLHIFIYMRWGITRQLILLNAKICALESRLGTRQLSEELQKKLCEEIGATYKTVQDERQKFAQEIVNEERRMAEELVRSENEPQYETMIGVDDQVFAARKKGDIKKTVSLILLNFTKFTEDHYENIPKSPEVGGVVDQANPKFQTLVGIDNEKFFLAKKGDAGRP</sequence>